<dbReference type="Proteomes" id="UP001295469">
    <property type="component" value="Chromosome C03"/>
</dbReference>
<protein>
    <submittedName>
        <fullName evidence="1">(rape) hypothetical protein</fullName>
    </submittedName>
</protein>
<proteinExistence type="predicted"/>
<gene>
    <name evidence="1" type="ORF">DARMORV10_C03P37560.1</name>
</gene>
<reference evidence="1" key="1">
    <citation type="submission" date="2021-01" db="EMBL/GenBank/DDBJ databases">
        <authorList>
            <consortium name="Genoscope - CEA"/>
            <person name="William W."/>
        </authorList>
    </citation>
    <scope>NUCLEOTIDE SEQUENCE</scope>
</reference>
<name>A0A816I5X4_BRANA</name>
<evidence type="ECO:0000313" key="1">
    <source>
        <dbReference type="EMBL" id="CAF1702692.1"/>
    </source>
</evidence>
<accession>A0A816I5X4</accession>
<sequence>MLGAESWQGGGLIATDHCCGGAHTAESGQVLGTIGLSSAGSHCKESRPRPG</sequence>
<dbReference type="EMBL" id="HG994367">
    <property type="protein sequence ID" value="CAF1702692.1"/>
    <property type="molecule type" value="Genomic_DNA"/>
</dbReference>
<dbReference type="AlphaFoldDB" id="A0A816I5X4"/>
<organism evidence="1">
    <name type="scientific">Brassica napus</name>
    <name type="common">Rape</name>
    <dbReference type="NCBI Taxonomy" id="3708"/>
    <lineage>
        <taxon>Eukaryota</taxon>
        <taxon>Viridiplantae</taxon>
        <taxon>Streptophyta</taxon>
        <taxon>Embryophyta</taxon>
        <taxon>Tracheophyta</taxon>
        <taxon>Spermatophyta</taxon>
        <taxon>Magnoliopsida</taxon>
        <taxon>eudicotyledons</taxon>
        <taxon>Gunneridae</taxon>
        <taxon>Pentapetalae</taxon>
        <taxon>rosids</taxon>
        <taxon>malvids</taxon>
        <taxon>Brassicales</taxon>
        <taxon>Brassicaceae</taxon>
        <taxon>Brassiceae</taxon>
        <taxon>Brassica</taxon>
    </lineage>
</organism>